<comment type="caution">
    <text evidence="2">The sequence shown here is derived from an EMBL/GenBank/DDBJ whole genome shotgun (WGS) entry which is preliminary data.</text>
</comment>
<organism evidence="2 3">
    <name type="scientific">Muiribacterium halophilum</name>
    <dbReference type="NCBI Taxonomy" id="2053465"/>
    <lineage>
        <taxon>Bacteria</taxon>
        <taxon>Candidatus Muiribacteriota</taxon>
        <taxon>Candidatus Muiribacteriia</taxon>
        <taxon>Candidatus Muiribacteriales</taxon>
        <taxon>Candidatus Muiribacteriaceae</taxon>
        <taxon>Candidatus Muiribacterium</taxon>
    </lineage>
</organism>
<evidence type="ECO:0000313" key="2">
    <source>
        <dbReference type="EMBL" id="PLX15723.1"/>
    </source>
</evidence>
<accession>A0A2N5ZAL7</accession>
<reference evidence="2 3" key="1">
    <citation type="submission" date="2017-11" db="EMBL/GenBank/DDBJ databases">
        <title>Genome-resolved metagenomics identifies genetic mobility, metabolic interactions, and unexpected diversity in perchlorate-reducing communities.</title>
        <authorList>
            <person name="Barnum T.P."/>
            <person name="Figueroa I.A."/>
            <person name="Carlstrom C.I."/>
            <person name="Lucas L.N."/>
            <person name="Engelbrektson A.L."/>
            <person name="Coates J.D."/>
        </authorList>
    </citation>
    <scope>NUCLEOTIDE SEQUENCE [LARGE SCALE GENOMIC DNA]</scope>
    <source>
        <strain evidence="2">BM706</strain>
    </source>
</reference>
<feature type="transmembrane region" description="Helical" evidence="1">
    <location>
        <begin position="44"/>
        <end position="66"/>
    </location>
</feature>
<proteinExistence type="predicted"/>
<dbReference type="Proteomes" id="UP000234857">
    <property type="component" value="Unassembled WGS sequence"/>
</dbReference>
<keyword evidence="1" id="KW-0472">Membrane</keyword>
<name>A0A2N5ZAL7_MUIH1</name>
<protein>
    <submittedName>
        <fullName evidence="2">Uncharacterized protein</fullName>
    </submittedName>
</protein>
<evidence type="ECO:0000256" key="1">
    <source>
        <dbReference type="SAM" id="Phobius"/>
    </source>
</evidence>
<keyword evidence="1" id="KW-0812">Transmembrane</keyword>
<keyword evidence="1" id="KW-1133">Transmembrane helix</keyword>
<sequence length="151" mass="17299">MAVKCPYCQMTIDERAIKCPHCHSYIIERRKSFRRLFVNSGLNLISTFVGVFLALSLILLIVFNYYGKFQEKYDVKSRVECRANVVFLDEALSFYETMKGEPITKLDKNSVKAISDIIGEKDFHLPVCPLGGEYEIYEKNSVRCSIHGDGL</sequence>
<gene>
    <name evidence="2" type="ORF">C0601_12145</name>
</gene>
<evidence type="ECO:0000313" key="3">
    <source>
        <dbReference type="Proteomes" id="UP000234857"/>
    </source>
</evidence>
<dbReference type="EMBL" id="PKTG01000130">
    <property type="protein sequence ID" value="PLX15723.1"/>
    <property type="molecule type" value="Genomic_DNA"/>
</dbReference>
<dbReference type="AlphaFoldDB" id="A0A2N5ZAL7"/>